<reference evidence="1" key="1">
    <citation type="submission" date="2022-01" db="EMBL/GenBank/DDBJ databases">
        <title>Genome Sequence Resource for Two Populations of Ditylenchus destructor, the Migratory Endoparasitic Phytonematode.</title>
        <authorList>
            <person name="Zhang H."/>
            <person name="Lin R."/>
            <person name="Xie B."/>
        </authorList>
    </citation>
    <scope>NUCLEOTIDE SEQUENCE</scope>
    <source>
        <strain evidence="1">BazhouSP</strain>
    </source>
</reference>
<evidence type="ECO:0000313" key="2">
    <source>
        <dbReference type="Proteomes" id="UP001201812"/>
    </source>
</evidence>
<dbReference type="EMBL" id="JAKKPZ010000098">
    <property type="protein sequence ID" value="KAI1702442.1"/>
    <property type="molecule type" value="Genomic_DNA"/>
</dbReference>
<keyword evidence="2" id="KW-1185">Reference proteome</keyword>
<gene>
    <name evidence="1" type="ORF">DdX_15453</name>
</gene>
<dbReference type="Proteomes" id="UP001201812">
    <property type="component" value="Unassembled WGS sequence"/>
</dbReference>
<comment type="caution">
    <text evidence="1">The sequence shown here is derived from an EMBL/GenBank/DDBJ whole genome shotgun (WGS) entry which is preliminary data.</text>
</comment>
<evidence type="ECO:0000313" key="1">
    <source>
        <dbReference type="EMBL" id="KAI1702442.1"/>
    </source>
</evidence>
<protein>
    <submittedName>
        <fullName evidence="1">Uncharacterized protein</fullName>
    </submittedName>
</protein>
<accession>A0AAD4MQT0</accession>
<dbReference type="AlphaFoldDB" id="A0AAD4MQT0"/>
<proteinExistence type="predicted"/>
<sequence>MEIKEFTEKEESSSTENLKYDGDINQTKELNTVEASAGASAETGAGLTLHFLPSGPRRESNLLVFDVHRHPDGTLLSRQEITSEECNKTMSGVKIRPGTNCVVRYRNNTCGYYLCIMWEHYDVYNLEEDASLQEFLSPRKDDLFKDIGHTSFQSFNEKKQKVFNGAVKGTEPIRRPNDGMKILALCADLSGACLSGVSLTGKMESETGPMPKMLHFRVHRYENPHESSPLIVMDENNTIVKQFSFQSKDLPFGCAVITNAKYAQFVSNGEASCRMTLTVIDYDINYDSTKNIADETSTRSYSTTDPDGNGGSSAGFGHALHAISFALGLLLLKSFLDV</sequence>
<organism evidence="1 2">
    <name type="scientific">Ditylenchus destructor</name>
    <dbReference type="NCBI Taxonomy" id="166010"/>
    <lineage>
        <taxon>Eukaryota</taxon>
        <taxon>Metazoa</taxon>
        <taxon>Ecdysozoa</taxon>
        <taxon>Nematoda</taxon>
        <taxon>Chromadorea</taxon>
        <taxon>Rhabditida</taxon>
        <taxon>Tylenchina</taxon>
        <taxon>Tylenchomorpha</taxon>
        <taxon>Sphaerularioidea</taxon>
        <taxon>Anguinidae</taxon>
        <taxon>Anguininae</taxon>
        <taxon>Ditylenchus</taxon>
    </lineage>
</organism>
<name>A0AAD4MQT0_9BILA</name>